<evidence type="ECO:0000313" key="16">
    <source>
        <dbReference type="Proteomes" id="UP000199518"/>
    </source>
</evidence>
<keyword evidence="10" id="KW-0406">Ion transport</keyword>
<reference evidence="16" key="1">
    <citation type="submission" date="2016-10" db="EMBL/GenBank/DDBJ databases">
        <authorList>
            <person name="Varghese N."/>
            <person name="Submissions S."/>
        </authorList>
    </citation>
    <scope>NUCLEOTIDE SEQUENCE [LARGE SCALE GENOMIC DNA]</scope>
    <source>
        <strain evidence="16">DSM 26348</strain>
    </source>
</reference>
<dbReference type="InterPro" id="IPR046786">
    <property type="entry name" value="MotA_N"/>
</dbReference>
<keyword evidence="6 12" id="KW-0812">Transmembrane</keyword>
<sequence length="283" mass="29971">MFVCIGIAVVLGATLTGFSMAGGHVHSLIHPSEIVTIGGAALGALIASSPTKVLKDIMHGLIALLKGGNSDKKTYTEVFQVLYHFFRIGRRDGLLAWESLLSESSDTVFGKYPRVAKDHHLVEFISGALTAASEGIEANQLQEMLETEIRVMDEEHHAVTGALSRTADALPGFGIVAAVLGIVITMQAIDGPVEEIGHKVGAALVGTFLGILMSYGVLGPVVGRMESMGAEETTLRQTIAASIVGFVDGGTPKVVLDKARRGIPTGARPTVHEMEELYKEVEK</sequence>
<dbReference type="InterPro" id="IPR000540">
    <property type="entry name" value="Flag_MotA_CS"/>
</dbReference>
<evidence type="ECO:0000256" key="8">
    <source>
        <dbReference type="ARBA" id="ARBA00022781"/>
    </source>
</evidence>
<keyword evidence="5" id="KW-0145">Chemotaxis</keyword>
<keyword evidence="9 12" id="KW-1133">Transmembrane helix</keyword>
<dbReference type="AlphaFoldDB" id="A0A1I3BAA4"/>
<evidence type="ECO:0000259" key="14">
    <source>
        <dbReference type="Pfam" id="PF20560"/>
    </source>
</evidence>
<protein>
    <submittedName>
        <fullName evidence="15">Chemotaxis protein MotA</fullName>
    </submittedName>
</protein>
<proteinExistence type="inferred from homology"/>
<evidence type="ECO:0000256" key="3">
    <source>
        <dbReference type="ARBA" id="ARBA00022448"/>
    </source>
</evidence>
<keyword evidence="11 12" id="KW-0472">Membrane</keyword>
<comment type="similarity">
    <text evidence="2">Belongs to the MotA family.</text>
</comment>
<keyword evidence="3" id="KW-0813">Transport</keyword>
<dbReference type="OrthoDB" id="9806929at2"/>
<evidence type="ECO:0000256" key="4">
    <source>
        <dbReference type="ARBA" id="ARBA00022475"/>
    </source>
</evidence>
<feature type="transmembrane region" description="Helical" evidence="12">
    <location>
        <begin position="201"/>
        <end position="218"/>
    </location>
</feature>
<evidence type="ECO:0000256" key="7">
    <source>
        <dbReference type="ARBA" id="ARBA00022779"/>
    </source>
</evidence>
<dbReference type="EMBL" id="FOQD01000001">
    <property type="protein sequence ID" value="SFH59235.1"/>
    <property type="molecule type" value="Genomic_DNA"/>
</dbReference>
<evidence type="ECO:0000259" key="13">
    <source>
        <dbReference type="Pfam" id="PF01618"/>
    </source>
</evidence>
<dbReference type="Pfam" id="PF01618">
    <property type="entry name" value="MotA_ExbB"/>
    <property type="match status" value="1"/>
</dbReference>
<dbReference type="GO" id="GO:0005886">
    <property type="term" value="C:plasma membrane"/>
    <property type="evidence" value="ECO:0007669"/>
    <property type="project" value="UniProtKB-SubCell"/>
</dbReference>
<dbReference type="GO" id="GO:0071978">
    <property type="term" value="P:bacterial-type flagellum-dependent swarming motility"/>
    <property type="evidence" value="ECO:0007669"/>
    <property type="project" value="InterPro"/>
</dbReference>
<comment type="subcellular location">
    <subcellularLocation>
        <location evidence="1">Cell membrane</location>
        <topology evidence="1">Multi-pass membrane protein</topology>
    </subcellularLocation>
</comment>
<dbReference type="PROSITE" id="PS01307">
    <property type="entry name" value="MOTA"/>
    <property type="match status" value="1"/>
</dbReference>
<feature type="transmembrane region" description="Helical" evidence="12">
    <location>
        <begin position="31"/>
        <end position="48"/>
    </location>
</feature>
<evidence type="ECO:0000256" key="11">
    <source>
        <dbReference type="ARBA" id="ARBA00023136"/>
    </source>
</evidence>
<evidence type="ECO:0000256" key="2">
    <source>
        <dbReference type="ARBA" id="ARBA00008038"/>
    </source>
</evidence>
<evidence type="ECO:0000256" key="12">
    <source>
        <dbReference type="SAM" id="Phobius"/>
    </source>
</evidence>
<dbReference type="PANTHER" id="PTHR30433:SF4">
    <property type="entry name" value="MOTILITY PROTEIN A"/>
    <property type="match status" value="1"/>
</dbReference>
<evidence type="ECO:0000313" key="15">
    <source>
        <dbReference type="EMBL" id="SFH59235.1"/>
    </source>
</evidence>
<evidence type="ECO:0000256" key="6">
    <source>
        <dbReference type="ARBA" id="ARBA00022692"/>
    </source>
</evidence>
<dbReference type="InterPro" id="IPR002898">
    <property type="entry name" value="MotA_ExbB_proton_chnl"/>
</dbReference>
<feature type="domain" description="MotA/TolQ/ExbB proton channel" evidence="13">
    <location>
        <begin position="123"/>
        <end position="224"/>
    </location>
</feature>
<keyword evidence="16" id="KW-1185">Reference proteome</keyword>
<dbReference type="Pfam" id="PF20560">
    <property type="entry name" value="MotA_N"/>
    <property type="match status" value="1"/>
</dbReference>
<dbReference type="RefSeq" id="WP_092047327.1">
    <property type="nucleotide sequence ID" value="NZ_FOQD01000001.1"/>
</dbReference>
<dbReference type="STRING" id="1576369.SAMN05421753_101338"/>
<gene>
    <name evidence="15" type="ORF">SAMN05421753_101338</name>
</gene>
<dbReference type="InterPro" id="IPR047055">
    <property type="entry name" value="MotA-like"/>
</dbReference>
<keyword evidence="8" id="KW-0375">Hydrogen ion transport</keyword>
<dbReference type="GO" id="GO:1902600">
    <property type="term" value="P:proton transmembrane transport"/>
    <property type="evidence" value="ECO:0007669"/>
    <property type="project" value="UniProtKB-KW"/>
</dbReference>
<feature type="transmembrane region" description="Helical" evidence="12">
    <location>
        <begin position="169"/>
        <end position="189"/>
    </location>
</feature>
<feature type="domain" description="Motility protein A N-terminal" evidence="14">
    <location>
        <begin position="5"/>
        <end position="93"/>
    </location>
</feature>
<evidence type="ECO:0000256" key="5">
    <source>
        <dbReference type="ARBA" id="ARBA00022500"/>
    </source>
</evidence>
<dbReference type="GO" id="GO:0006935">
    <property type="term" value="P:chemotaxis"/>
    <property type="evidence" value="ECO:0007669"/>
    <property type="project" value="UniProtKB-KW"/>
</dbReference>
<name>A0A1I3BAA4_9PLAN</name>
<dbReference type="PANTHER" id="PTHR30433">
    <property type="entry name" value="CHEMOTAXIS PROTEIN MOTA"/>
    <property type="match status" value="1"/>
</dbReference>
<evidence type="ECO:0000256" key="10">
    <source>
        <dbReference type="ARBA" id="ARBA00023065"/>
    </source>
</evidence>
<keyword evidence="7" id="KW-0283">Flagellar rotation</keyword>
<evidence type="ECO:0000256" key="1">
    <source>
        <dbReference type="ARBA" id="ARBA00004651"/>
    </source>
</evidence>
<accession>A0A1I3BAA4</accession>
<keyword evidence="4" id="KW-1003">Cell membrane</keyword>
<organism evidence="15 16">
    <name type="scientific">Planctomicrobium piriforme</name>
    <dbReference type="NCBI Taxonomy" id="1576369"/>
    <lineage>
        <taxon>Bacteria</taxon>
        <taxon>Pseudomonadati</taxon>
        <taxon>Planctomycetota</taxon>
        <taxon>Planctomycetia</taxon>
        <taxon>Planctomycetales</taxon>
        <taxon>Planctomycetaceae</taxon>
        <taxon>Planctomicrobium</taxon>
    </lineage>
</organism>
<evidence type="ECO:0000256" key="9">
    <source>
        <dbReference type="ARBA" id="ARBA00022989"/>
    </source>
</evidence>
<dbReference type="Proteomes" id="UP000199518">
    <property type="component" value="Unassembled WGS sequence"/>
</dbReference>